<dbReference type="AlphaFoldDB" id="A0A0D8JY35"/>
<reference evidence="2" key="2">
    <citation type="journal article" date="2010" name="Genome Res.">
        <title>Population genomic sequencing of Coccidioides fungi reveals recent hybridization and transposon control.</title>
        <authorList>
            <person name="Neafsey D.E."/>
            <person name="Barker B.M."/>
            <person name="Sharpton T.J."/>
            <person name="Stajich J.E."/>
            <person name="Park D.J."/>
            <person name="Whiston E."/>
            <person name="Hung C.-Y."/>
            <person name="McMahan C."/>
            <person name="White J."/>
            <person name="Sykes S."/>
            <person name="Heiman D."/>
            <person name="Young S."/>
            <person name="Zeng Q."/>
            <person name="Abouelleil A."/>
            <person name="Aftuck L."/>
            <person name="Bessette D."/>
            <person name="Brown A."/>
            <person name="FitzGerald M."/>
            <person name="Lui A."/>
            <person name="Macdonald J.P."/>
            <person name="Priest M."/>
            <person name="Orbach M.J."/>
            <person name="Galgiani J.N."/>
            <person name="Kirkland T.N."/>
            <person name="Cole G.T."/>
            <person name="Birren B.W."/>
            <person name="Henn M.R."/>
            <person name="Taylor J.W."/>
            <person name="Rounsley S.D."/>
        </authorList>
    </citation>
    <scope>GENOME REANNOTATION</scope>
    <source>
        <strain evidence="2">RS</strain>
    </source>
</reference>
<dbReference type="VEuPathDB" id="FungiDB:CIMG_11543"/>
<dbReference type="Proteomes" id="UP000001261">
    <property type="component" value="Unassembled WGS sequence"/>
</dbReference>
<dbReference type="RefSeq" id="XP_004446217.1">
    <property type="nucleotide sequence ID" value="XM_004446160.1"/>
</dbReference>
<dbReference type="InParanoid" id="A0A0D8JY35"/>
<evidence type="ECO:0000313" key="2">
    <source>
        <dbReference type="Proteomes" id="UP000001261"/>
    </source>
</evidence>
<keyword evidence="2" id="KW-1185">Reference proteome</keyword>
<dbReference type="OrthoDB" id="3645574at2759"/>
<proteinExistence type="predicted"/>
<protein>
    <submittedName>
        <fullName evidence="1">Uncharacterized protein</fullName>
    </submittedName>
</protein>
<evidence type="ECO:0000313" key="1">
    <source>
        <dbReference type="EMBL" id="KJF61163.1"/>
    </source>
</evidence>
<organism evidence="1 2">
    <name type="scientific">Coccidioides immitis (strain RS)</name>
    <name type="common">Valley fever fungus</name>
    <dbReference type="NCBI Taxonomy" id="246410"/>
    <lineage>
        <taxon>Eukaryota</taxon>
        <taxon>Fungi</taxon>
        <taxon>Dikarya</taxon>
        <taxon>Ascomycota</taxon>
        <taxon>Pezizomycotina</taxon>
        <taxon>Eurotiomycetes</taxon>
        <taxon>Eurotiomycetidae</taxon>
        <taxon>Onygenales</taxon>
        <taxon>Onygenaceae</taxon>
        <taxon>Coccidioides</taxon>
    </lineage>
</organism>
<accession>A0A0D8JY35</accession>
<dbReference type="EMBL" id="GG704914">
    <property type="protein sequence ID" value="KJF61163.1"/>
    <property type="molecule type" value="Genomic_DNA"/>
</dbReference>
<reference evidence="2" key="1">
    <citation type="journal article" date="2009" name="Genome Res.">
        <title>Comparative genomic analyses of the human fungal pathogens Coccidioides and their relatives.</title>
        <authorList>
            <person name="Sharpton T.J."/>
            <person name="Stajich J.E."/>
            <person name="Rounsley S.D."/>
            <person name="Gardner M.J."/>
            <person name="Wortman J.R."/>
            <person name="Jordar V.S."/>
            <person name="Maiti R."/>
            <person name="Kodira C.D."/>
            <person name="Neafsey D.E."/>
            <person name="Zeng Q."/>
            <person name="Hung C.-Y."/>
            <person name="McMahan C."/>
            <person name="Muszewska A."/>
            <person name="Grynberg M."/>
            <person name="Mandel M.A."/>
            <person name="Kellner E.M."/>
            <person name="Barker B.M."/>
            <person name="Galgiani J.N."/>
            <person name="Orbach M.J."/>
            <person name="Kirkland T.N."/>
            <person name="Cole G.T."/>
            <person name="Henn M.R."/>
            <person name="Birren B.W."/>
            <person name="Taylor J.W."/>
        </authorList>
    </citation>
    <scope>NUCLEOTIDE SEQUENCE [LARGE SCALE GENOMIC DNA]</scope>
    <source>
        <strain evidence="2">RS</strain>
    </source>
</reference>
<sequence length="156" mass="17624">MAASMFVFQSPSTIGKRKELGTRIMLRLHSPFRELRPGNGDEKVRCEATAYAWLQKIAQVFQFVIFMALQCSLRKHLSTLKIDHASNDGFRPYEFDCYHGSMVQILLDTSHQGRDLMIDKIGVSALPICLLSLLKRPKAKCGLSRILSSVARIRLA</sequence>
<gene>
    <name evidence="1" type="ORF">CIMG_11543</name>
</gene>
<name>A0A0D8JY35_COCIM</name>
<dbReference type="GeneID" id="24163763"/>